<keyword evidence="2" id="KW-0808">Transferase</keyword>
<feature type="domain" description="Methyltransferase" evidence="1">
    <location>
        <begin position="3"/>
        <end position="86"/>
    </location>
</feature>
<dbReference type="Proteomes" id="UP000761264">
    <property type="component" value="Unassembled WGS sequence"/>
</dbReference>
<accession>A0A967KG44</accession>
<dbReference type="InterPro" id="IPR041698">
    <property type="entry name" value="Methyltransf_25"/>
</dbReference>
<proteinExistence type="predicted"/>
<dbReference type="Gene3D" id="3.40.50.150">
    <property type="entry name" value="Vaccinia Virus protein VP39"/>
    <property type="match status" value="1"/>
</dbReference>
<protein>
    <submittedName>
        <fullName evidence="2">Class I SAM-dependent methyltransferase</fullName>
    </submittedName>
</protein>
<dbReference type="GO" id="GO:0032259">
    <property type="term" value="P:methylation"/>
    <property type="evidence" value="ECO:0007669"/>
    <property type="project" value="UniProtKB-KW"/>
</dbReference>
<name>A0A967KG44_9PROT</name>
<dbReference type="EMBL" id="JAAQPH010000012">
    <property type="protein sequence ID" value="NIA70051.1"/>
    <property type="molecule type" value="Genomic_DNA"/>
</dbReference>
<evidence type="ECO:0000313" key="2">
    <source>
        <dbReference type="EMBL" id="NIA70051.1"/>
    </source>
</evidence>
<organism evidence="2 3">
    <name type="scientific">Pelagibius litoralis</name>
    <dbReference type="NCBI Taxonomy" id="374515"/>
    <lineage>
        <taxon>Bacteria</taxon>
        <taxon>Pseudomonadati</taxon>
        <taxon>Pseudomonadota</taxon>
        <taxon>Alphaproteobacteria</taxon>
        <taxon>Rhodospirillales</taxon>
        <taxon>Rhodovibrionaceae</taxon>
        <taxon>Pelagibius</taxon>
    </lineage>
</organism>
<gene>
    <name evidence="2" type="ORF">HBA54_15710</name>
</gene>
<reference evidence="2" key="1">
    <citation type="submission" date="2020-03" db="EMBL/GenBank/DDBJ databases">
        <title>Genome of Pelagibius litoralis DSM 21314T.</title>
        <authorList>
            <person name="Wang G."/>
        </authorList>
    </citation>
    <scope>NUCLEOTIDE SEQUENCE</scope>
    <source>
        <strain evidence="2">DSM 21314</strain>
    </source>
</reference>
<evidence type="ECO:0000313" key="3">
    <source>
        <dbReference type="Proteomes" id="UP000761264"/>
    </source>
</evidence>
<keyword evidence="3" id="KW-1185">Reference proteome</keyword>
<dbReference type="SUPFAM" id="SSF53335">
    <property type="entry name" value="S-adenosyl-L-methionine-dependent methyltransferases"/>
    <property type="match status" value="1"/>
</dbReference>
<dbReference type="Pfam" id="PF13649">
    <property type="entry name" value="Methyltransf_25"/>
    <property type="match status" value="1"/>
</dbReference>
<dbReference type="InterPro" id="IPR029063">
    <property type="entry name" value="SAM-dependent_MTases_sf"/>
</dbReference>
<comment type="caution">
    <text evidence="2">The sequence shown here is derived from an EMBL/GenBank/DDBJ whole genome shotgun (WGS) entry which is preliminary data.</text>
</comment>
<evidence type="ECO:0000259" key="1">
    <source>
        <dbReference type="Pfam" id="PF13649"/>
    </source>
</evidence>
<dbReference type="GO" id="GO:0008168">
    <property type="term" value="F:methyltransferase activity"/>
    <property type="evidence" value="ECO:0007669"/>
    <property type="project" value="UniProtKB-KW"/>
</dbReference>
<dbReference type="CDD" id="cd02440">
    <property type="entry name" value="AdoMet_MTases"/>
    <property type="match status" value="1"/>
</dbReference>
<dbReference type="AlphaFoldDB" id="A0A967KG44"/>
<keyword evidence="2" id="KW-0489">Methyltransferase</keyword>
<sequence>MQTVALAKACDCFITAVDANQEYLDELHGRAKAAGVAERIETLAADMSALPFGPESFDLIWAEGAAYVMGFETALADWRRFLKPGGCIAVSELVWLRPDRPAEAAEFFGGEYPPMADIEANLETVRRCGYEPLGHFTLPHAAWWEHYYGPLEAKLPTLLEKYAGDDEALQIIATTKREIEMRRRFGDWYGYEFFVGQLITRTN</sequence>